<dbReference type="GO" id="GO:0042797">
    <property type="term" value="P:tRNA transcription by RNA polymerase III"/>
    <property type="evidence" value="ECO:0007669"/>
    <property type="project" value="TreeGrafter"/>
</dbReference>
<dbReference type="InterPro" id="IPR035913">
    <property type="entry name" value="RPB5-like_sf"/>
</dbReference>
<keyword evidence="2" id="KW-0539">Nucleus</keyword>
<dbReference type="PIRSF" id="PIRSF000747">
    <property type="entry name" value="RPB5"/>
    <property type="match status" value="1"/>
</dbReference>
<evidence type="ECO:0000256" key="2">
    <source>
        <dbReference type="ARBA" id="ARBA00023242"/>
    </source>
</evidence>
<dbReference type="GO" id="GO:0055029">
    <property type="term" value="C:nuclear DNA-directed RNA polymerase complex"/>
    <property type="evidence" value="ECO:0007669"/>
    <property type="project" value="UniProtKB-ARBA"/>
</dbReference>
<dbReference type="FunFam" id="3.90.940.20:FF:000001">
    <property type="entry name" value="DNA-directed RNA polymerases I, II, and III subunit RPABC1"/>
    <property type="match status" value="1"/>
</dbReference>
<evidence type="ECO:0000313" key="7">
    <source>
        <dbReference type="Proteomes" id="UP001151287"/>
    </source>
</evidence>
<dbReference type="EMBL" id="JAMQYH010000004">
    <property type="protein sequence ID" value="KAJ1689073.1"/>
    <property type="molecule type" value="Genomic_DNA"/>
</dbReference>
<evidence type="ECO:0000313" key="6">
    <source>
        <dbReference type="EMBL" id="KAJ1689073.1"/>
    </source>
</evidence>
<organism evidence="6 7">
    <name type="scientific">Rhynchospora breviuscula</name>
    <dbReference type="NCBI Taxonomy" id="2022672"/>
    <lineage>
        <taxon>Eukaryota</taxon>
        <taxon>Viridiplantae</taxon>
        <taxon>Streptophyta</taxon>
        <taxon>Embryophyta</taxon>
        <taxon>Tracheophyta</taxon>
        <taxon>Spermatophyta</taxon>
        <taxon>Magnoliopsida</taxon>
        <taxon>Liliopsida</taxon>
        <taxon>Poales</taxon>
        <taxon>Cyperaceae</taxon>
        <taxon>Cyperoideae</taxon>
        <taxon>Rhynchosporeae</taxon>
        <taxon>Rhynchospora</taxon>
    </lineage>
</organism>
<dbReference type="SUPFAM" id="SSF55287">
    <property type="entry name" value="RPB5-like RNA polymerase subunit"/>
    <property type="match status" value="1"/>
</dbReference>
<dbReference type="AlphaFoldDB" id="A0A9Q0C881"/>
<dbReference type="InterPro" id="IPR000783">
    <property type="entry name" value="RNA_pol_subH/Rpb5_C"/>
</dbReference>
<dbReference type="GO" id="GO:0003677">
    <property type="term" value="F:DNA binding"/>
    <property type="evidence" value="ECO:0007669"/>
    <property type="project" value="InterPro"/>
</dbReference>
<evidence type="ECO:0000259" key="4">
    <source>
        <dbReference type="Pfam" id="PF01191"/>
    </source>
</evidence>
<dbReference type="Pfam" id="PF01191">
    <property type="entry name" value="RNA_pol_Rpb5_C"/>
    <property type="match status" value="1"/>
</dbReference>
<comment type="caution">
    <text evidence="6">The sequence shown here is derived from an EMBL/GenBank/DDBJ whole genome shotgun (WGS) entry which is preliminary data.</text>
</comment>
<dbReference type="Gene3D" id="3.90.940.20">
    <property type="entry name" value="RPB5-like RNA polymerase subunit"/>
    <property type="match status" value="1"/>
</dbReference>
<keyword evidence="7" id="KW-1185">Reference proteome</keyword>
<evidence type="ECO:0000256" key="1">
    <source>
        <dbReference type="ARBA" id="ARBA00004123"/>
    </source>
</evidence>
<dbReference type="GO" id="GO:0003899">
    <property type="term" value="F:DNA-directed RNA polymerase activity"/>
    <property type="evidence" value="ECO:0007669"/>
    <property type="project" value="InterPro"/>
</dbReference>
<dbReference type="InterPro" id="IPR036710">
    <property type="entry name" value="RNA_pol_Rpb5_N_sf"/>
</dbReference>
<feature type="domain" description="RNA polymerase subunit H/Rpb5 C-terminal" evidence="4">
    <location>
        <begin position="155"/>
        <end position="227"/>
    </location>
</feature>
<dbReference type="InterPro" id="IPR014381">
    <property type="entry name" value="Arch_Rpo5/euc_Rpb5"/>
</dbReference>
<dbReference type="GO" id="GO:0006366">
    <property type="term" value="P:transcription by RNA polymerase II"/>
    <property type="evidence" value="ECO:0007669"/>
    <property type="project" value="TreeGrafter"/>
</dbReference>
<evidence type="ECO:0000259" key="5">
    <source>
        <dbReference type="Pfam" id="PF03871"/>
    </source>
</evidence>
<feature type="domain" description="RNA polymerase Rpb5 N-terminal" evidence="5">
    <location>
        <begin position="30"/>
        <end position="112"/>
    </location>
</feature>
<gene>
    <name evidence="6" type="ORF">LUZ63_013228</name>
</gene>
<dbReference type="SUPFAM" id="SSF53036">
    <property type="entry name" value="Eukaryotic RPB5 N-terminal domain"/>
    <property type="match status" value="1"/>
</dbReference>
<comment type="subcellular location">
    <subcellularLocation>
        <location evidence="1">Nucleus</location>
    </subcellularLocation>
</comment>
<dbReference type="InterPro" id="IPR005571">
    <property type="entry name" value="RNA_pol_Rpb5_N"/>
</dbReference>
<reference evidence="6" key="1">
    <citation type="journal article" date="2022" name="Cell">
        <title>Repeat-based holocentromeres influence genome architecture and karyotype evolution.</title>
        <authorList>
            <person name="Hofstatter P.G."/>
            <person name="Thangavel G."/>
            <person name="Lux T."/>
            <person name="Neumann P."/>
            <person name="Vondrak T."/>
            <person name="Novak P."/>
            <person name="Zhang M."/>
            <person name="Costa L."/>
            <person name="Castellani M."/>
            <person name="Scott A."/>
            <person name="Toegelov H."/>
            <person name="Fuchs J."/>
            <person name="Mata-Sucre Y."/>
            <person name="Dias Y."/>
            <person name="Vanzela A.L.L."/>
            <person name="Huettel B."/>
            <person name="Almeida C.C.S."/>
            <person name="Simkova H."/>
            <person name="Souza G."/>
            <person name="Pedrosa-Harand A."/>
            <person name="Macas J."/>
            <person name="Mayer K.F.X."/>
            <person name="Houben A."/>
            <person name="Marques A."/>
        </authorList>
    </citation>
    <scope>NUCLEOTIDE SEQUENCE</scope>
    <source>
        <strain evidence="6">RhyBre1mFocal</strain>
    </source>
</reference>
<name>A0A9Q0C881_9POAL</name>
<dbReference type="PANTHER" id="PTHR10535:SF2">
    <property type="entry name" value="DNA-DIRECTED RNA POLYMERASE V SUBUNIT 5A"/>
    <property type="match status" value="1"/>
</dbReference>
<sequence>MAEGGNDEIMQDVNAVPTCISAMIDTGSVETHRYFLAQRTVLEMLHDRGHAVPEEKLHRTLADFRSWWEINPDIERLELSFPLVSDSSKKTKVIFCGPEPIKKGHMREIFARIGNEGFTRLILVLQSKMTSGARDNAKDLFRNKLEIFKIGELLVNITKHVLKPKHQILTPEEKYELLMKYKVEDHQLPRMLEKDAVARYYGLEKGTVVKVTYEGELTGTHETYRCVL</sequence>
<accession>A0A9Q0C881</accession>
<dbReference type="Pfam" id="PF03871">
    <property type="entry name" value="RNA_pol_Rpb5_N"/>
    <property type="match status" value="1"/>
</dbReference>
<evidence type="ECO:0000256" key="3">
    <source>
        <dbReference type="ARBA" id="ARBA00025765"/>
    </source>
</evidence>
<dbReference type="GO" id="GO:0006362">
    <property type="term" value="P:transcription elongation by RNA polymerase I"/>
    <property type="evidence" value="ECO:0007669"/>
    <property type="project" value="TreeGrafter"/>
</dbReference>
<evidence type="ECO:0008006" key="8">
    <source>
        <dbReference type="Google" id="ProtNLM"/>
    </source>
</evidence>
<protein>
    <recommendedName>
        <fullName evidence="8">DNA-directed RNA polymerases I, II, and III subunit RPABC1</fullName>
    </recommendedName>
</protein>
<dbReference type="OrthoDB" id="248779at2759"/>
<comment type="similarity">
    <text evidence="3">Belongs to the archaeal Rpo5/eukaryotic RPB5 RNA polymerase subunit family.</text>
</comment>
<dbReference type="Gene3D" id="3.40.1340.10">
    <property type="entry name" value="RNA polymerase, Rpb5, N-terminal domain"/>
    <property type="match status" value="1"/>
</dbReference>
<proteinExistence type="inferred from homology"/>
<dbReference type="PANTHER" id="PTHR10535">
    <property type="entry name" value="DNA-DIRECTED RNA POLYMERASES I, II, AND III SUBUNIT RPABC1"/>
    <property type="match status" value="1"/>
</dbReference>
<dbReference type="Proteomes" id="UP001151287">
    <property type="component" value="Unassembled WGS sequence"/>
</dbReference>